<accession>A0A564TZD3</accession>
<evidence type="ECO:0000313" key="2">
    <source>
        <dbReference type="EMBL" id="VUX12607.1"/>
    </source>
</evidence>
<keyword evidence="3" id="KW-1185">Reference proteome</keyword>
<dbReference type="AlphaFoldDB" id="A0A564TZD3"/>
<dbReference type="Proteomes" id="UP000406184">
    <property type="component" value="Unassembled WGS sequence"/>
</dbReference>
<dbReference type="EMBL" id="CABHMY010000111">
    <property type="protein sequence ID" value="VUX12607.1"/>
    <property type="molecule type" value="Genomic_DNA"/>
</dbReference>
<name>A0A564TZD3_9FIRM</name>
<sequence>MGELDKQMQEIVELLFVVSIILCYNSYKLKSRGKRNIE</sequence>
<keyword evidence="1" id="KW-0812">Transmembrane</keyword>
<keyword evidence="1" id="KW-0472">Membrane</keyword>
<gene>
    <name evidence="2" type="ORF">FPPS064S07_00805</name>
</gene>
<organism evidence="2 3">
    <name type="scientific">Faecalibacterium prausnitzii</name>
    <dbReference type="NCBI Taxonomy" id="853"/>
    <lineage>
        <taxon>Bacteria</taxon>
        <taxon>Bacillati</taxon>
        <taxon>Bacillota</taxon>
        <taxon>Clostridia</taxon>
        <taxon>Eubacteriales</taxon>
        <taxon>Oscillospiraceae</taxon>
        <taxon>Faecalibacterium</taxon>
    </lineage>
</organism>
<evidence type="ECO:0000256" key="1">
    <source>
        <dbReference type="SAM" id="Phobius"/>
    </source>
</evidence>
<keyword evidence="1" id="KW-1133">Transmembrane helix</keyword>
<proteinExistence type="predicted"/>
<feature type="transmembrane region" description="Helical" evidence="1">
    <location>
        <begin position="12"/>
        <end position="27"/>
    </location>
</feature>
<reference evidence="2 3" key="1">
    <citation type="submission" date="2019-07" db="EMBL/GenBank/DDBJ databases">
        <authorList>
            <person name="Hibberd C M."/>
            <person name="Gehrig L. J."/>
            <person name="Chang H.-W."/>
            <person name="Venkatesh S."/>
        </authorList>
    </citation>
    <scope>NUCLEOTIDE SEQUENCE [LARGE SCALE GENOMIC DNA]</scope>
    <source>
        <strain evidence="2">Faecalibacterium_prausnitzii_JG_BgPS064</strain>
    </source>
</reference>
<evidence type="ECO:0000313" key="3">
    <source>
        <dbReference type="Proteomes" id="UP000406184"/>
    </source>
</evidence>
<protein>
    <submittedName>
        <fullName evidence="2">Uncharacterized protein</fullName>
    </submittedName>
</protein>